<dbReference type="InParanoid" id="G8YL29"/>
<dbReference type="PROSITE" id="PS51021">
    <property type="entry name" value="BAR"/>
    <property type="match status" value="1"/>
</dbReference>
<dbReference type="Pfam" id="PF03114">
    <property type="entry name" value="BAR"/>
    <property type="match status" value="1"/>
</dbReference>
<evidence type="ECO:0000256" key="3">
    <source>
        <dbReference type="ARBA" id="ARBA00023212"/>
    </source>
</evidence>
<dbReference type="GO" id="GO:0051666">
    <property type="term" value="P:actin cortical patch localization"/>
    <property type="evidence" value="ECO:0007669"/>
    <property type="project" value="InterPro"/>
</dbReference>
<dbReference type="InterPro" id="IPR046982">
    <property type="entry name" value="BIN3/RVS161-like"/>
</dbReference>
<dbReference type="EMBL" id="FO082054">
    <property type="protein sequence ID" value="CCE88763.1"/>
    <property type="molecule type" value="Genomic_DNA"/>
</dbReference>
<dbReference type="GO" id="GO:0006897">
    <property type="term" value="P:endocytosis"/>
    <property type="evidence" value="ECO:0007669"/>
    <property type="project" value="InterPro"/>
</dbReference>
<dbReference type="STRING" id="559304.G8YL29"/>
<dbReference type="PANTHER" id="PTHR47174:SF3">
    <property type="entry name" value="BRIDGING INTEGRATOR 3"/>
    <property type="match status" value="1"/>
</dbReference>
<comment type="subcellular location">
    <subcellularLocation>
        <location evidence="1">Cytoplasm</location>
        <location evidence="1">Cytoskeleton</location>
    </subcellularLocation>
</comment>
<accession>G8YL29</accession>
<evidence type="ECO:0000256" key="1">
    <source>
        <dbReference type="ARBA" id="ARBA00004245"/>
    </source>
</evidence>
<dbReference type="GO" id="GO:0043332">
    <property type="term" value="C:mating projection tip"/>
    <property type="evidence" value="ECO:0007669"/>
    <property type="project" value="TreeGrafter"/>
</dbReference>
<dbReference type="InterPro" id="IPR027267">
    <property type="entry name" value="AH/BAR_dom_sf"/>
</dbReference>
<dbReference type="HOGENOM" id="CLU_072096_0_0_1"/>
<dbReference type="GO" id="GO:1990528">
    <property type="term" value="C:Rvs161p-Rvs167p complex"/>
    <property type="evidence" value="ECO:0007669"/>
    <property type="project" value="TreeGrafter"/>
</dbReference>
<dbReference type="GO" id="GO:0030479">
    <property type="term" value="C:actin cortical patch"/>
    <property type="evidence" value="ECO:0007669"/>
    <property type="project" value="TreeGrafter"/>
</dbReference>
<dbReference type="eggNOG" id="KOG3771">
    <property type="taxonomic scope" value="Eukaryota"/>
</dbReference>
<dbReference type="Proteomes" id="UP000005222">
    <property type="component" value="Chromosome F"/>
</dbReference>
<dbReference type="GO" id="GO:0031097">
    <property type="term" value="C:medial cortex"/>
    <property type="evidence" value="ECO:0007669"/>
    <property type="project" value="TreeGrafter"/>
</dbReference>
<dbReference type="SUPFAM" id="SSF103657">
    <property type="entry name" value="BAR/IMD domain-like"/>
    <property type="match status" value="1"/>
</dbReference>
<reference evidence="6 7" key="1">
    <citation type="journal article" date="2012" name="G3 (Bethesda)">
        <title>Pichia sorbitophila, an interspecies yeast hybrid reveals early steps of genome resolution following polyploidization.</title>
        <authorList>
            <person name="Leh Louis V."/>
            <person name="Despons L."/>
            <person name="Friedrich A."/>
            <person name="Martin T."/>
            <person name="Durrens P."/>
            <person name="Casaregola S."/>
            <person name="Neuveglise C."/>
            <person name="Fairhead C."/>
            <person name="Marck C."/>
            <person name="Cruz J.A."/>
            <person name="Straub M.L."/>
            <person name="Kugler V."/>
            <person name="Sacerdot C."/>
            <person name="Uzunov Z."/>
            <person name="Thierry A."/>
            <person name="Weiss S."/>
            <person name="Bleykasten C."/>
            <person name="De Montigny J."/>
            <person name="Jacques N."/>
            <person name="Jung P."/>
            <person name="Lemaire M."/>
            <person name="Mallet S."/>
            <person name="Morel G."/>
            <person name="Richard G.F."/>
            <person name="Sarkar A."/>
            <person name="Savel G."/>
            <person name="Schacherer J."/>
            <person name="Seret M.L."/>
            <person name="Talla E."/>
            <person name="Samson G."/>
            <person name="Jubin C."/>
            <person name="Poulain J."/>
            <person name="Vacherie B."/>
            <person name="Barbe V."/>
            <person name="Pelletier E."/>
            <person name="Sherman D.J."/>
            <person name="Westhof E."/>
            <person name="Weissenbach J."/>
            <person name="Baret P.V."/>
            <person name="Wincker P."/>
            <person name="Gaillardin C."/>
            <person name="Dujon B."/>
            <person name="Souciet J.L."/>
        </authorList>
    </citation>
    <scope>NUCLEOTIDE SEQUENCE [LARGE SCALE GENOMIC DNA]</scope>
    <source>
        <strain evidence="7">ATCC MYA-4447 / BCRC 22081 / CBS 7064 / NBRC 10061 / NRRL Y-12695</strain>
    </source>
</reference>
<protein>
    <submittedName>
        <fullName evidence="6">Piso0_001542 protein</fullName>
    </submittedName>
</protein>
<keyword evidence="7" id="KW-1185">Reference proteome</keyword>
<feature type="coiled-coil region" evidence="4">
    <location>
        <begin position="32"/>
        <end position="59"/>
    </location>
</feature>
<feature type="domain" description="BAR" evidence="5">
    <location>
        <begin position="17"/>
        <end position="246"/>
    </location>
</feature>
<proteinExistence type="predicted"/>
<evidence type="ECO:0000256" key="4">
    <source>
        <dbReference type="SAM" id="Coils"/>
    </source>
</evidence>
<dbReference type="SMART" id="SM00721">
    <property type="entry name" value="BAR"/>
    <property type="match status" value="1"/>
</dbReference>
<evidence type="ECO:0000313" key="7">
    <source>
        <dbReference type="Proteomes" id="UP000005222"/>
    </source>
</evidence>
<dbReference type="GO" id="GO:0097320">
    <property type="term" value="P:plasma membrane tubulation"/>
    <property type="evidence" value="ECO:0007669"/>
    <property type="project" value="TreeGrafter"/>
</dbReference>
<organism evidence="6 7">
    <name type="scientific">Pichia sorbitophila (strain ATCC MYA-4447 / BCRC 22081 / CBS 7064 / NBRC 10061 / NRRL Y-12695)</name>
    <name type="common">Hybrid yeast</name>
    <dbReference type="NCBI Taxonomy" id="559304"/>
    <lineage>
        <taxon>Eukaryota</taxon>
        <taxon>Fungi</taxon>
        <taxon>Dikarya</taxon>
        <taxon>Ascomycota</taxon>
        <taxon>Saccharomycotina</taxon>
        <taxon>Pichiomycetes</taxon>
        <taxon>Debaryomycetaceae</taxon>
        <taxon>Millerozyma</taxon>
    </lineage>
</organism>
<dbReference type="AlphaFoldDB" id="G8YL29"/>
<name>G8YL29_PICSO</name>
<dbReference type="OMA" id="QTRQDYI"/>
<keyword evidence="4" id="KW-0175">Coiled coil</keyword>
<gene>
    <name evidence="6" type="primary">Piso0_001542</name>
    <name evidence="6" type="ORF">GNLVRS01_PISO0F08695g</name>
</gene>
<dbReference type="GO" id="GO:0008289">
    <property type="term" value="F:lipid binding"/>
    <property type="evidence" value="ECO:0007669"/>
    <property type="project" value="TreeGrafter"/>
</dbReference>
<dbReference type="FunFam" id="1.20.1270.60:FF:000014">
    <property type="entry name" value="Protein hob3, variant"/>
    <property type="match status" value="1"/>
</dbReference>
<evidence type="ECO:0000313" key="6">
    <source>
        <dbReference type="EMBL" id="CCE88763.1"/>
    </source>
</evidence>
<evidence type="ECO:0000259" key="5">
    <source>
        <dbReference type="PROSITE" id="PS51021"/>
    </source>
</evidence>
<keyword evidence="3" id="KW-0206">Cytoskeleton</keyword>
<sequence>MSWSGIKKAINRAGAQVMLKTGHIEETVDKEYEFEEKRYRQMEKTSTQLQKELKHYLESLRILSNAQVSVSEVLSQFYGNEAKNDYSHKYRSVSEEYHQIMNSINTKSLADLERPYNQTVLNPISKFNSYYIEINDAIKKRNHKKIDYDAMKSKVRRMIEKPSTDSSYDGKLSQSQAQLTTLQQSYDTLNDQLKQELPKLLDLRTPFLDPSFEAFVKLQLRFFNDNYNQLNNLQTKLDAKSREDYINGSLDEKIDSVLIKMKELNITGAT</sequence>
<dbReference type="PANTHER" id="PTHR47174">
    <property type="entry name" value="BRIDGING INTEGRATOR 3"/>
    <property type="match status" value="1"/>
</dbReference>
<keyword evidence="2" id="KW-0963">Cytoplasm</keyword>
<evidence type="ECO:0000256" key="2">
    <source>
        <dbReference type="ARBA" id="ARBA00022490"/>
    </source>
</evidence>
<dbReference type="Gene3D" id="1.20.1270.60">
    <property type="entry name" value="Arfaptin homology (AH) domain/BAR domain"/>
    <property type="match status" value="1"/>
</dbReference>
<dbReference type="InterPro" id="IPR004148">
    <property type="entry name" value="BAR_dom"/>
</dbReference>
<dbReference type="OrthoDB" id="446293at2759"/>